<proteinExistence type="predicted"/>
<organism evidence="1 2">
    <name type="scientific">Leptospira weilii serovar Topaz str. LT2116</name>
    <dbReference type="NCBI Taxonomy" id="1088540"/>
    <lineage>
        <taxon>Bacteria</taxon>
        <taxon>Pseudomonadati</taxon>
        <taxon>Spirochaetota</taxon>
        <taxon>Spirochaetia</taxon>
        <taxon>Leptospirales</taxon>
        <taxon>Leptospiraceae</taxon>
        <taxon>Leptospira</taxon>
    </lineage>
</organism>
<reference evidence="1 2" key="1">
    <citation type="submission" date="2013-01" db="EMBL/GenBank/DDBJ databases">
        <authorList>
            <person name="Harkins D.M."/>
            <person name="Durkin A.S."/>
            <person name="Brinkac L.M."/>
            <person name="Haft D.H."/>
            <person name="Selengut J.D."/>
            <person name="Sanka R."/>
            <person name="DePew J."/>
            <person name="Purushe J."/>
            <person name="Tulsiani S.M."/>
            <person name="Graham G.C."/>
            <person name="Burns M.-A."/>
            <person name="Dohnt M.F."/>
            <person name="Smythe L.D."/>
            <person name="McKay D.B."/>
            <person name="Craig S.B."/>
            <person name="Vinetz J.M."/>
            <person name="Sutton G.G."/>
            <person name="Nierman W.C."/>
            <person name="Fouts D.E."/>
        </authorList>
    </citation>
    <scope>NUCLEOTIDE SEQUENCE [LARGE SCALE GENOMIC DNA]</scope>
    <source>
        <strain evidence="1 2">LT2116</strain>
    </source>
</reference>
<dbReference type="Proteomes" id="UP000011770">
    <property type="component" value="Unassembled WGS sequence"/>
</dbReference>
<protein>
    <submittedName>
        <fullName evidence="1">Uncharacterized protein</fullName>
    </submittedName>
</protein>
<dbReference type="EMBL" id="AHOR02000035">
    <property type="protein sequence ID" value="EMF81396.1"/>
    <property type="molecule type" value="Genomic_DNA"/>
</dbReference>
<gene>
    <name evidence="1" type="ORF">LEP1GSC188_4967</name>
</gene>
<evidence type="ECO:0000313" key="2">
    <source>
        <dbReference type="Proteomes" id="UP000011770"/>
    </source>
</evidence>
<name>M3GWV7_9LEPT</name>
<comment type="caution">
    <text evidence="1">The sequence shown here is derived from an EMBL/GenBank/DDBJ whole genome shotgun (WGS) entry which is preliminary data.</text>
</comment>
<sequence length="85" mass="10583">MRFLSRKDFLQFLRKKGLELQTKDWRDFSGNFYWKNQRYFITKSLARERIGFEPVKDGLWRIYFSFVTIGYFDERIRKVTRTLKV</sequence>
<evidence type="ECO:0000313" key="1">
    <source>
        <dbReference type="EMBL" id="EMF81396.1"/>
    </source>
</evidence>
<accession>M3GWV7</accession>
<dbReference type="AlphaFoldDB" id="M3GWV7"/>